<dbReference type="EMBL" id="CP063656">
    <property type="protein sequence ID" value="QOW19102.1"/>
    <property type="molecule type" value="Genomic_DNA"/>
</dbReference>
<dbReference type="PROSITE" id="PS51087">
    <property type="entry name" value="APAG"/>
    <property type="match status" value="1"/>
</dbReference>
<protein>
    <recommendedName>
        <fullName evidence="1 2">Protein ApaG</fullName>
    </recommendedName>
</protein>
<dbReference type="HAMAP" id="MF_00791">
    <property type="entry name" value="ApaG"/>
    <property type="match status" value="1"/>
</dbReference>
<evidence type="ECO:0000313" key="5">
    <source>
        <dbReference type="Proteomes" id="UP000594059"/>
    </source>
</evidence>
<dbReference type="AlphaFoldDB" id="A0A7S6UF18"/>
<evidence type="ECO:0000259" key="3">
    <source>
        <dbReference type="PROSITE" id="PS51087"/>
    </source>
</evidence>
<dbReference type="Pfam" id="PF04379">
    <property type="entry name" value="DUF525"/>
    <property type="match status" value="1"/>
</dbReference>
<proteinExistence type="inferred from homology"/>
<dbReference type="InterPro" id="IPR050718">
    <property type="entry name" value="ApaG-like"/>
</dbReference>
<dbReference type="Gene3D" id="2.60.40.1470">
    <property type="entry name" value="ApaG domain"/>
    <property type="match status" value="1"/>
</dbReference>
<dbReference type="Proteomes" id="UP000594059">
    <property type="component" value="Chromosome"/>
</dbReference>
<accession>A0A7S6UF18</accession>
<sequence>MKHRRGPAFTIDVITRYLDDQSEPANGHFLFAYTIRIGNAGDESAQLVSRRWVITDANGKVERVQGDGVVGEQPWLHPGEGFEYTSGAMLDTDLGTMEGSYTMATRDGTSFEVPIPAFTLTVPRTLH</sequence>
<dbReference type="RefSeq" id="WP_193984347.1">
    <property type="nucleotide sequence ID" value="NZ_CP063656.1"/>
</dbReference>
<gene>
    <name evidence="2 4" type="primary">apaG</name>
    <name evidence="4" type="ORF">INQ41_10685</name>
</gene>
<evidence type="ECO:0000256" key="1">
    <source>
        <dbReference type="ARBA" id="ARBA00017693"/>
    </source>
</evidence>
<dbReference type="NCBIfam" id="NF003967">
    <property type="entry name" value="PRK05461.1"/>
    <property type="match status" value="1"/>
</dbReference>
<dbReference type="PANTHER" id="PTHR47191">
    <property type="entry name" value="OS05G0170800 PROTEIN"/>
    <property type="match status" value="1"/>
</dbReference>
<keyword evidence="5" id="KW-1185">Reference proteome</keyword>
<organism evidence="4 5">
    <name type="scientific">Novilysobacter ciconiae</name>
    <dbReference type="NCBI Taxonomy" id="2781022"/>
    <lineage>
        <taxon>Bacteria</taxon>
        <taxon>Pseudomonadati</taxon>
        <taxon>Pseudomonadota</taxon>
        <taxon>Gammaproteobacteria</taxon>
        <taxon>Lysobacterales</taxon>
        <taxon>Lysobacteraceae</taxon>
        <taxon>Novilysobacter</taxon>
    </lineage>
</organism>
<evidence type="ECO:0000256" key="2">
    <source>
        <dbReference type="HAMAP-Rule" id="MF_00791"/>
    </source>
</evidence>
<evidence type="ECO:0000313" key="4">
    <source>
        <dbReference type="EMBL" id="QOW19102.1"/>
    </source>
</evidence>
<dbReference type="InterPro" id="IPR023065">
    <property type="entry name" value="Uncharacterised_ApaG"/>
</dbReference>
<name>A0A7S6UF18_9GAMM</name>
<dbReference type="InterPro" id="IPR036767">
    <property type="entry name" value="ApaG_sf"/>
</dbReference>
<dbReference type="SUPFAM" id="SSF110069">
    <property type="entry name" value="ApaG-like"/>
    <property type="match status" value="1"/>
</dbReference>
<feature type="domain" description="ApaG" evidence="3">
    <location>
        <begin position="3"/>
        <end position="127"/>
    </location>
</feature>
<dbReference type="PANTHER" id="PTHR47191:SF2">
    <property type="entry name" value="OS05G0170800 PROTEIN"/>
    <property type="match status" value="1"/>
</dbReference>
<dbReference type="KEGG" id="lcic:INQ41_10685"/>
<reference evidence="4 5" key="1">
    <citation type="submission" date="2020-10" db="EMBL/GenBank/DDBJ databases">
        <title>complete genome sequencing of Lysobacter sp. H21R20.</title>
        <authorList>
            <person name="Bae J.-W."/>
            <person name="Lee S.-Y."/>
        </authorList>
    </citation>
    <scope>NUCLEOTIDE SEQUENCE [LARGE SCALE GENOMIC DNA]</scope>
    <source>
        <strain evidence="4 5">H21R20</strain>
    </source>
</reference>
<dbReference type="InterPro" id="IPR007474">
    <property type="entry name" value="ApaG_domain"/>
</dbReference>